<evidence type="ECO:0000313" key="2">
    <source>
        <dbReference type="EMBL" id="KXT44640.1"/>
    </source>
</evidence>
<name>A0A139KZL2_9BACE</name>
<reference evidence="2 3" key="1">
    <citation type="submission" date="2016-02" db="EMBL/GenBank/DDBJ databases">
        <authorList>
            <person name="Wen L."/>
            <person name="He K."/>
            <person name="Yang H."/>
        </authorList>
    </citation>
    <scope>NUCLEOTIDE SEQUENCE [LARGE SCALE GENOMIC DNA]</scope>
    <source>
        <strain evidence="2 3">KLE1704</strain>
    </source>
</reference>
<feature type="transmembrane region" description="Helical" evidence="1">
    <location>
        <begin position="28"/>
        <end position="47"/>
    </location>
</feature>
<accession>A0A139KZL2</accession>
<evidence type="ECO:0000313" key="3">
    <source>
        <dbReference type="Proteomes" id="UP000070319"/>
    </source>
</evidence>
<dbReference type="AlphaFoldDB" id="A0A139KZL2"/>
<proteinExistence type="predicted"/>
<dbReference type="EMBL" id="LTDF01000147">
    <property type="protein sequence ID" value="KXT44640.1"/>
    <property type="molecule type" value="Genomic_DNA"/>
</dbReference>
<comment type="caution">
    <text evidence="2">The sequence shown here is derived from an EMBL/GenBank/DDBJ whole genome shotgun (WGS) entry which is preliminary data.</text>
</comment>
<protein>
    <submittedName>
        <fullName evidence="2">Uncharacterized protein</fullName>
    </submittedName>
</protein>
<evidence type="ECO:0000256" key="1">
    <source>
        <dbReference type="SAM" id="Phobius"/>
    </source>
</evidence>
<dbReference type="PATRIC" id="fig|329854.7.peg.3909"/>
<keyword evidence="1" id="KW-0812">Transmembrane</keyword>
<keyword evidence="1" id="KW-1133">Transmembrane helix</keyword>
<keyword evidence="1" id="KW-0472">Membrane</keyword>
<organism evidence="2">
    <name type="scientific">Bacteroides intestinalis</name>
    <dbReference type="NCBI Taxonomy" id="329854"/>
    <lineage>
        <taxon>Bacteria</taxon>
        <taxon>Pseudomonadati</taxon>
        <taxon>Bacteroidota</taxon>
        <taxon>Bacteroidia</taxon>
        <taxon>Bacteroidales</taxon>
        <taxon>Bacteroidaceae</taxon>
        <taxon>Bacteroides</taxon>
    </lineage>
</organism>
<gene>
    <name evidence="2" type="ORF">HMPREF2531_03840</name>
</gene>
<dbReference type="Proteomes" id="UP000070319">
    <property type="component" value="Unassembled WGS sequence"/>
</dbReference>
<sequence>MNEKIVQSNTRILQTAIQKATERYLLDYSFISLYYSVFPFALFSFTLQTDK</sequence>